<dbReference type="Gene3D" id="3.40.630.30">
    <property type="match status" value="1"/>
</dbReference>
<keyword evidence="4" id="KW-1185">Reference proteome</keyword>
<evidence type="ECO:0000313" key="3">
    <source>
        <dbReference type="EMBL" id="RIE04919.1"/>
    </source>
</evidence>
<keyword evidence="2" id="KW-0808">Transferase</keyword>
<protein>
    <submittedName>
        <fullName evidence="2">GNAT family N-acetyltransferase</fullName>
    </submittedName>
</protein>
<dbReference type="SUPFAM" id="SSF55729">
    <property type="entry name" value="Acyl-CoA N-acyltransferases (Nat)"/>
    <property type="match status" value="1"/>
</dbReference>
<evidence type="ECO:0000259" key="1">
    <source>
        <dbReference type="PROSITE" id="PS51186"/>
    </source>
</evidence>
<reference evidence="2 4" key="1">
    <citation type="submission" date="2018-09" db="EMBL/GenBank/DDBJ databases">
        <title>Cohnella cavernae sp. nov., isolated from a karst cave.</title>
        <authorList>
            <person name="Zhu H."/>
        </authorList>
    </citation>
    <scope>NUCLEOTIDE SEQUENCE [LARGE SCALE GENOMIC DNA]</scope>
    <source>
        <strain evidence="2 4">K2E09-144</strain>
    </source>
</reference>
<gene>
    <name evidence="3" type="ORF">D3H35_03580</name>
    <name evidence="2" type="ORF">D3H35_13865</name>
</gene>
<dbReference type="InterPro" id="IPR000182">
    <property type="entry name" value="GNAT_dom"/>
</dbReference>
<dbReference type="AlphaFoldDB" id="A0A398CLX5"/>
<dbReference type="RefSeq" id="WP_119147792.1">
    <property type="nucleotide sequence ID" value="NZ_JBHSOV010000020.1"/>
</dbReference>
<comment type="caution">
    <text evidence="2">The sequence shown here is derived from an EMBL/GenBank/DDBJ whole genome shotgun (WGS) entry which is preliminary data.</text>
</comment>
<feature type="domain" description="N-acetyltransferase" evidence="1">
    <location>
        <begin position="132"/>
        <end position="269"/>
    </location>
</feature>
<dbReference type="PROSITE" id="PS51186">
    <property type="entry name" value="GNAT"/>
    <property type="match status" value="1"/>
</dbReference>
<organism evidence="2 4">
    <name type="scientific">Cohnella faecalis</name>
    <dbReference type="NCBI Taxonomy" id="2315694"/>
    <lineage>
        <taxon>Bacteria</taxon>
        <taxon>Bacillati</taxon>
        <taxon>Bacillota</taxon>
        <taxon>Bacilli</taxon>
        <taxon>Bacillales</taxon>
        <taxon>Paenibacillaceae</taxon>
        <taxon>Cohnella</taxon>
    </lineage>
</organism>
<dbReference type="Pfam" id="PF00583">
    <property type="entry name" value="Acetyltransf_1"/>
    <property type="match status" value="1"/>
</dbReference>
<dbReference type="InterPro" id="IPR016181">
    <property type="entry name" value="Acyl_CoA_acyltransferase"/>
</dbReference>
<dbReference type="EMBL" id="QXJM01000022">
    <property type="protein sequence ID" value="RIE04919.1"/>
    <property type="molecule type" value="Genomic_DNA"/>
</dbReference>
<dbReference type="Proteomes" id="UP000266340">
    <property type="component" value="Unassembled WGS sequence"/>
</dbReference>
<dbReference type="EMBL" id="QXJM01000039">
    <property type="protein sequence ID" value="RIE01868.1"/>
    <property type="molecule type" value="Genomic_DNA"/>
</dbReference>
<name>A0A398CLX5_9BACL</name>
<dbReference type="GO" id="GO:0016747">
    <property type="term" value="F:acyltransferase activity, transferring groups other than amino-acyl groups"/>
    <property type="evidence" value="ECO:0007669"/>
    <property type="project" value="InterPro"/>
</dbReference>
<accession>A0A398CLX5</accession>
<evidence type="ECO:0000313" key="4">
    <source>
        <dbReference type="Proteomes" id="UP000266340"/>
    </source>
</evidence>
<proteinExistence type="predicted"/>
<sequence>MLEKMPADDTLLHEPPFTDEEVPYNLLFRICDSNDALRLKRSDGSLIYAQNPGLNGWLWMQRDLSDEEAQERLAELIEYLGDRPVPGVCARPATADFFAHAYAAARGYSYRTNMMLEAYRCEEAVKPLRVKGSLRSARRDDVPRVAEFLAEFAFDAFGLTVKPSSQVEDAESAVASGGLYLWQVQGLPVSMASIAHRSRRHARINGVYTPRNHRKNGYASALVAELSAVAASEGRNAMLYADKSNPDSNKVYRNIGFIESGNIKDIKFS</sequence>
<dbReference type="OrthoDB" id="3174529at2"/>
<evidence type="ECO:0000313" key="2">
    <source>
        <dbReference type="EMBL" id="RIE01868.1"/>
    </source>
</evidence>